<name>A0A0A7HBY6_9CAUD</name>
<keyword evidence="1" id="KW-0812">Transmembrane</keyword>
<feature type="transmembrane region" description="Helical" evidence="1">
    <location>
        <begin position="41"/>
        <end position="64"/>
    </location>
</feature>
<dbReference type="PIRSF" id="PIRSF004305">
    <property type="entry name" value="Phage-assoc_immunity"/>
    <property type="match status" value="1"/>
</dbReference>
<evidence type="ECO:0000313" key="3">
    <source>
        <dbReference type="Proteomes" id="UP000030716"/>
    </source>
</evidence>
<sequence length="80" mass="8851">METIIAGTFVLGAGSLFLAALAYFLPWIIALLRGTKSNCGIFFVNLLLGWTMVGWFIAFIWALVAERKSNAQVIIIKETK</sequence>
<keyword evidence="3" id="KW-1185">Reference proteome</keyword>
<dbReference type="OrthoDB" id="20501at10239"/>
<dbReference type="Pfam" id="PF14373">
    <property type="entry name" value="Imm_superinfect"/>
    <property type="match status" value="1"/>
</dbReference>
<dbReference type="EMBL" id="KP007360">
    <property type="protein sequence ID" value="AIZ02103.1"/>
    <property type="molecule type" value="Genomic_DNA"/>
</dbReference>
<keyword evidence="1" id="KW-0472">Membrane</keyword>
<evidence type="ECO:0000256" key="1">
    <source>
        <dbReference type="SAM" id="Phobius"/>
    </source>
</evidence>
<feature type="transmembrane region" description="Helical" evidence="1">
    <location>
        <begin position="7"/>
        <end position="29"/>
    </location>
</feature>
<proteinExistence type="predicted"/>
<dbReference type="KEGG" id="vg:26633723"/>
<dbReference type="InterPro" id="IPR016410">
    <property type="entry name" value="Phage_imm"/>
</dbReference>
<accession>A0A0A7HBY6</accession>
<dbReference type="RefSeq" id="YP_009207224.1">
    <property type="nucleotide sequence ID" value="NC_028894.1"/>
</dbReference>
<dbReference type="GeneID" id="26633723"/>
<evidence type="ECO:0000313" key="2">
    <source>
        <dbReference type="EMBL" id="AIZ02103.1"/>
    </source>
</evidence>
<protein>
    <submittedName>
        <fullName evidence="2">Immunity to superinfection membrane protein</fullName>
    </submittedName>
</protein>
<dbReference type="Proteomes" id="UP000030716">
    <property type="component" value="Segment"/>
</dbReference>
<keyword evidence="1" id="KW-1133">Transmembrane helix</keyword>
<reference evidence="2 3" key="1">
    <citation type="submission" date="2014-10" db="EMBL/GenBank/DDBJ databases">
        <title>VR bacteriophages - a small but diverse group of low-temperature viruses.</title>
        <authorList>
            <person name="Kaliniene L."/>
            <person name="Meskys R."/>
            <person name="Simoliunas E."/>
            <person name="Zajanckauskaite A."/>
            <person name="Truncaite L."/>
        </authorList>
    </citation>
    <scope>NUCLEOTIDE SEQUENCE [LARGE SCALE GENOMIC DNA]</scope>
</reference>
<gene>
    <name evidence="2" type="primary">imm</name>
    <name evidence="2" type="ORF">VR20_045</name>
</gene>
<organism evidence="2 3">
    <name type="scientific">Escherichia phage vB_EcoM_VR20</name>
    <dbReference type="NCBI Taxonomy" id="1567027"/>
    <lineage>
        <taxon>Viruses</taxon>
        <taxon>Duplodnaviria</taxon>
        <taxon>Heunggongvirae</taxon>
        <taxon>Uroviricota</taxon>
        <taxon>Caudoviricetes</taxon>
        <taxon>Pantevenvirales</taxon>
        <taxon>Straboviridae</taxon>
        <taxon>Tevenvirinae</taxon>
        <taxon>Gaprivervirus</taxon>
        <taxon>Gaprivervirus vr20</taxon>
    </lineage>
</organism>